<feature type="transmembrane region" description="Helical" evidence="8">
    <location>
        <begin position="100"/>
        <end position="118"/>
    </location>
</feature>
<evidence type="ECO:0000313" key="11">
    <source>
        <dbReference type="Proteomes" id="UP000440713"/>
    </source>
</evidence>
<evidence type="ECO:0000256" key="5">
    <source>
        <dbReference type="ARBA" id="ARBA00022692"/>
    </source>
</evidence>
<accession>A0A6N7XCJ1</accession>
<dbReference type="RefSeq" id="WP_154537401.1">
    <property type="nucleotide sequence ID" value="NZ_VUNE01000001.1"/>
</dbReference>
<feature type="transmembrane region" description="Helical" evidence="8">
    <location>
        <begin position="339"/>
        <end position="360"/>
    </location>
</feature>
<feature type="transmembrane region" description="Helical" evidence="8">
    <location>
        <begin position="286"/>
        <end position="306"/>
    </location>
</feature>
<dbReference type="GO" id="GO:0009401">
    <property type="term" value="P:phosphoenolpyruvate-dependent sugar phosphotransferase system"/>
    <property type="evidence" value="ECO:0007669"/>
    <property type="project" value="InterPro"/>
</dbReference>
<keyword evidence="11" id="KW-1185">Reference proteome</keyword>
<evidence type="ECO:0000256" key="3">
    <source>
        <dbReference type="ARBA" id="ARBA00022475"/>
    </source>
</evidence>
<gene>
    <name evidence="10" type="ORF">FYJ71_03510</name>
</gene>
<proteinExistence type="predicted"/>
<dbReference type="GO" id="GO:0008982">
    <property type="term" value="F:protein-N(PI)-phosphohistidine-sugar phosphotransferase activity"/>
    <property type="evidence" value="ECO:0007669"/>
    <property type="project" value="InterPro"/>
</dbReference>
<feature type="transmembrane region" description="Helical" evidence="8">
    <location>
        <begin position="230"/>
        <end position="256"/>
    </location>
</feature>
<dbReference type="InterPro" id="IPR003352">
    <property type="entry name" value="PTS_EIIC"/>
</dbReference>
<sequence length="379" mass="39671">MKNIDKNNIGKNDIENRIIAEKSKSPTLRKFFHRYFIQALNGMALGLFCTLIIGLIIKQIGISISGPISTFMITIATVAMSLTGAVIGIGVAHALKSPKLVILASGVSGMVGAFGAAFNSGKLLNETGQFVISGAGDPLGAFIAVVIGAEIGRLVSGKTKIDIIVTPFVTIMVSSIVAFTLGPILMNAMTALGHFIMISTELQPFLMGIIVSVVMGIVLTLPISSAALSIILGLSGIASGAATIGCCCQMVGFAVISFKENGWNGLLAQGLGTSMLQVPNIMRKPVIWIPPIIASAILGPISTVVLKLQNNPAGGGMGTSGLVGQLMTWQTMSSHSNNAILLVEIIVFHFVLPAVISLIVSKYMRSKGIINYGDYKLDL</sequence>
<evidence type="ECO:0000256" key="2">
    <source>
        <dbReference type="ARBA" id="ARBA00022448"/>
    </source>
</evidence>
<evidence type="ECO:0000259" key="9">
    <source>
        <dbReference type="Pfam" id="PF13303"/>
    </source>
</evidence>
<keyword evidence="2" id="KW-0813">Transport</keyword>
<evidence type="ECO:0000256" key="6">
    <source>
        <dbReference type="ARBA" id="ARBA00022989"/>
    </source>
</evidence>
<evidence type="ECO:0000256" key="8">
    <source>
        <dbReference type="SAM" id="Phobius"/>
    </source>
</evidence>
<feature type="transmembrane region" description="Helical" evidence="8">
    <location>
        <begin position="205"/>
        <end position="223"/>
    </location>
</feature>
<evidence type="ECO:0000256" key="7">
    <source>
        <dbReference type="ARBA" id="ARBA00023136"/>
    </source>
</evidence>
<keyword evidence="6 8" id="KW-1133">Transmembrane helix</keyword>
<dbReference type="GO" id="GO:0005886">
    <property type="term" value="C:plasma membrane"/>
    <property type="evidence" value="ECO:0007669"/>
    <property type="project" value="UniProtKB-SubCell"/>
</dbReference>
<keyword evidence="7 8" id="KW-0472">Membrane</keyword>
<evidence type="ECO:0000256" key="4">
    <source>
        <dbReference type="ARBA" id="ARBA00022597"/>
    </source>
</evidence>
<organism evidence="10 11">
    <name type="scientific">Peptostreptococcus porci</name>
    <dbReference type="NCBI Taxonomy" id="2652282"/>
    <lineage>
        <taxon>Bacteria</taxon>
        <taxon>Bacillati</taxon>
        <taxon>Bacillota</taxon>
        <taxon>Clostridia</taxon>
        <taxon>Peptostreptococcales</taxon>
        <taxon>Peptostreptococcaceae</taxon>
        <taxon>Peptostreptococcus</taxon>
    </lineage>
</organism>
<reference evidence="10 11" key="1">
    <citation type="submission" date="2019-08" db="EMBL/GenBank/DDBJ databases">
        <title>In-depth cultivation of the pig gut microbiome towards novel bacterial diversity and tailored functional studies.</title>
        <authorList>
            <person name="Wylensek D."/>
            <person name="Hitch T.C.A."/>
            <person name="Clavel T."/>
        </authorList>
    </citation>
    <scope>NUCLEOTIDE SEQUENCE [LARGE SCALE GENOMIC DNA]</scope>
    <source>
        <strain evidence="10 11">WCA-SAB-591-4A-A</strain>
    </source>
</reference>
<feature type="transmembrane region" description="Helical" evidence="8">
    <location>
        <begin position="163"/>
        <end position="185"/>
    </location>
</feature>
<dbReference type="EMBL" id="VUNE01000001">
    <property type="protein sequence ID" value="MST62042.1"/>
    <property type="molecule type" value="Genomic_DNA"/>
</dbReference>
<comment type="subcellular location">
    <subcellularLocation>
        <location evidence="1">Cell membrane</location>
        <topology evidence="1">Multi-pass membrane protein</topology>
    </subcellularLocation>
</comment>
<keyword evidence="3" id="KW-1003">Cell membrane</keyword>
<feature type="transmembrane region" description="Helical" evidence="8">
    <location>
        <begin position="69"/>
        <end position="93"/>
    </location>
</feature>
<dbReference type="Pfam" id="PF13303">
    <property type="entry name" value="PTS_EIIC_2"/>
    <property type="match status" value="1"/>
</dbReference>
<keyword evidence="4 10" id="KW-0762">Sugar transport</keyword>
<feature type="domain" description="Phosphotransferase system EIIC" evidence="9">
    <location>
        <begin position="38"/>
        <end position="376"/>
    </location>
</feature>
<keyword evidence="5 8" id="KW-0812">Transmembrane</keyword>
<dbReference type="Proteomes" id="UP000440713">
    <property type="component" value="Unassembled WGS sequence"/>
</dbReference>
<feature type="transmembrane region" description="Helical" evidence="8">
    <location>
        <begin position="35"/>
        <end position="57"/>
    </location>
</feature>
<comment type="caution">
    <text evidence="10">The sequence shown here is derived from an EMBL/GenBank/DDBJ whole genome shotgun (WGS) entry which is preliminary data.</text>
</comment>
<dbReference type="AlphaFoldDB" id="A0A6N7XCJ1"/>
<evidence type="ECO:0000256" key="1">
    <source>
        <dbReference type="ARBA" id="ARBA00004651"/>
    </source>
</evidence>
<name>A0A6N7XCJ1_9FIRM</name>
<evidence type="ECO:0000313" key="10">
    <source>
        <dbReference type="EMBL" id="MST62042.1"/>
    </source>
</evidence>
<protein>
    <submittedName>
        <fullName evidence="10">PTS sugar transporter subunit IIC</fullName>
    </submittedName>
</protein>
<feature type="transmembrane region" description="Helical" evidence="8">
    <location>
        <begin position="130"/>
        <end position="151"/>
    </location>
</feature>